<protein>
    <submittedName>
        <fullName evidence="1">Uncharacterized protein</fullName>
    </submittedName>
</protein>
<dbReference type="OMA" id="PLEYWRE"/>
<reference evidence="1 2" key="1">
    <citation type="journal article" date="2007" name="Science">
        <title>Sea anemone genome reveals ancestral eumetazoan gene repertoire and genomic organization.</title>
        <authorList>
            <person name="Putnam N.H."/>
            <person name="Srivastava M."/>
            <person name="Hellsten U."/>
            <person name="Dirks B."/>
            <person name="Chapman J."/>
            <person name="Salamov A."/>
            <person name="Terry A."/>
            <person name="Shapiro H."/>
            <person name="Lindquist E."/>
            <person name="Kapitonov V.V."/>
            <person name="Jurka J."/>
            <person name="Genikhovich G."/>
            <person name="Grigoriev I.V."/>
            <person name="Lucas S.M."/>
            <person name="Steele R.E."/>
            <person name="Finnerty J.R."/>
            <person name="Technau U."/>
            <person name="Martindale M.Q."/>
            <person name="Rokhsar D.S."/>
        </authorList>
    </citation>
    <scope>NUCLEOTIDE SEQUENCE [LARGE SCALE GENOMIC DNA]</scope>
    <source>
        <strain evidence="2">CH2 X CH6</strain>
    </source>
</reference>
<proteinExistence type="predicted"/>
<dbReference type="Proteomes" id="UP000001593">
    <property type="component" value="Unassembled WGS sequence"/>
</dbReference>
<dbReference type="AlphaFoldDB" id="A7S3K6"/>
<dbReference type="EMBL" id="DS469573">
    <property type="protein sequence ID" value="EDO41790.1"/>
    <property type="molecule type" value="Genomic_DNA"/>
</dbReference>
<sequence>MMSMHLTSYALENEGELFGSKVDTNNNAFLPRLALDTTKTIEKNEFSVNEDTMKVDEKSESSVRTSNGKKVRFSQPLEYWKEFDSETGCLLDKDESVNSQKGNSFKREDTCKTETCKLKDSSVKRGNAEIRRARFRATTISQVVQSFRSDEERNSVRKFIAHYKRCSVRVSQHFQSAKQMCYKDNSIENDHLKLEDRCSGDNRNATCNFCGKDARKTSSTKRSLSDDGDGHCCEILGYLKRPRKAGKLPDACNGRKIYDERLLPSVHPKTSHKLPNISSSRTQSKFMTQASVNTLQNTNPLQSTPQICQLFE</sequence>
<dbReference type="HOGENOM" id="CLU_892263_0_0_1"/>
<gene>
    <name evidence="1" type="ORF">NEMVEDRAFT_v1g242631</name>
</gene>
<organism evidence="1 2">
    <name type="scientific">Nematostella vectensis</name>
    <name type="common">Starlet sea anemone</name>
    <dbReference type="NCBI Taxonomy" id="45351"/>
    <lineage>
        <taxon>Eukaryota</taxon>
        <taxon>Metazoa</taxon>
        <taxon>Cnidaria</taxon>
        <taxon>Anthozoa</taxon>
        <taxon>Hexacorallia</taxon>
        <taxon>Actiniaria</taxon>
        <taxon>Edwardsiidae</taxon>
        <taxon>Nematostella</taxon>
    </lineage>
</organism>
<name>A7S3K6_NEMVE</name>
<dbReference type="OrthoDB" id="5975918at2759"/>
<dbReference type="KEGG" id="nve:5513601"/>
<keyword evidence="2" id="KW-1185">Reference proteome</keyword>
<evidence type="ECO:0000313" key="1">
    <source>
        <dbReference type="EMBL" id="EDO41790.1"/>
    </source>
</evidence>
<accession>A7S3K6</accession>
<dbReference type="InParanoid" id="A7S3K6"/>
<evidence type="ECO:0000313" key="2">
    <source>
        <dbReference type="Proteomes" id="UP000001593"/>
    </source>
</evidence>